<comment type="catalytic activity">
    <reaction evidence="3">
        <text>an (S)-2-haloacid + H2O = a (2R)-2-hydroxycarboxylate + a halide anion + H(+)</text>
        <dbReference type="Rhea" id="RHEA:11192"/>
        <dbReference type="ChEBI" id="CHEBI:15377"/>
        <dbReference type="ChEBI" id="CHEBI:15378"/>
        <dbReference type="ChEBI" id="CHEBI:16042"/>
        <dbReference type="ChEBI" id="CHEBI:58314"/>
        <dbReference type="ChEBI" id="CHEBI:137405"/>
        <dbReference type="EC" id="3.8.1.2"/>
    </reaction>
</comment>
<protein>
    <recommendedName>
        <fullName evidence="3">(S)-2-haloacid dehalogenase</fullName>
        <ecNumber evidence="3">3.8.1.2</ecNumber>
    </recommendedName>
    <alternativeName>
        <fullName evidence="3">2-haloalkanoic acid dehalogenase</fullName>
    </alternativeName>
    <alternativeName>
        <fullName evidence="3">Halocarboxylic acid halidohydrolase</fullName>
    </alternativeName>
    <alternativeName>
        <fullName evidence="3">L-2-haloacid dehalogenase</fullName>
    </alternativeName>
</protein>
<dbReference type="CDD" id="cd02588">
    <property type="entry name" value="HAD_L2-DEX"/>
    <property type="match status" value="1"/>
</dbReference>
<dbReference type="InterPro" id="IPR023198">
    <property type="entry name" value="PGP-like_dom2"/>
</dbReference>
<dbReference type="PANTHER" id="PTHR43316:SF3">
    <property type="entry name" value="HALOACID DEHALOGENASE, TYPE II (AFU_ORTHOLOGUE AFUA_2G07750)-RELATED"/>
    <property type="match status" value="1"/>
</dbReference>
<comment type="function">
    <text evidence="3">Catalyzes the hydrolytic dehalogenation of small (S)-2-haloalkanoic acids to yield the corresponding (R)-2-hydroxyalkanoic acids.</text>
</comment>
<dbReference type="Proteomes" id="UP000229498">
    <property type="component" value="Unassembled WGS sequence"/>
</dbReference>
<dbReference type="PANTHER" id="PTHR43316">
    <property type="entry name" value="HYDROLASE, HALOACID DELAHOGENASE-RELATED"/>
    <property type="match status" value="1"/>
</dbReference>
<accession>A0A2M9FX62</accession>
<dbReference type="InterPro" id="IPR023214">
    <property type="entry name" value="HAD_sf"/>
</dbReference>
<dbReference type="EMBL" id="PHIG01000048">
    <property type="protein sequence ID" value="PJK28029.1"/>
    <property type="molecule type" value="Genomic_DNA"/>
</dbReference>
<dbReference type="RefSeq" id="WP_109792991.1">
    <property type="nucleotide sequence ID" value="NZ_PHIG01000048.1"/>
</dbReference>
<dbReference type="InterPro" id="IPR006439">
    <property type="entry name" value="HAD-SF_hydro_IA"/>
</dbReference>
<evidence type="ECO:0000256" key="2">
    <source>
        <dbReference type="ARBA" id="ARBA00022801"/>
    </source>
</evidence>
<dbReference type="EC" id="3.8.1.2" evidence="3"/>
<gene>
    <name evidence="4" type="ORF">CVT23_18485</name>
</gene>
<dbReference type="GO" id="GO:0018784">
    <property type="term" value="F:(S)-2-haloacid dehalogenase activity"/>
    <property type="evidence" value="ECO:0007669"/>
    <property type="project" value="UniProtKB-UniRule"/>
</dbReference>
<organism evidence="4 5">
    <name type="scientific">Minwuia thermotolerans</name>
    <dbReference type="NCBI Taxonomy" id="2056226"/>
    <lineage>
        <taxon>Bacteria</taxon>
        <taxon>Pseudomonadati</taxon>
        <taxon>Pseudomonadota</taxon>
        <taxon>Alphaproteobacteria</taxon>
        <taxon>Minwuiales</taxon>
        <taxon>Minwuiaceae</taxon>
        <taxon>Minwuia</taxon>
    </lineage>
</organism>
<dbReference type="PRINTS" id="PR00413">
    <property type="entry name" value="HADHALOGNASE"/>
</dbReference>
<dbReference type="SUPFAM" id="SSF56784">
    <property type="entry name" value="HAD-like"/>
    <property type="match status" value="1"/>
</dbReference>
<comment type="similarity">
    <text evidence="1 3">Belongs to the HAD-like hydrolase superfamily. S-2-haloalkanoic acid dehalogenase family.</text>
</comment>
<dbReference type="NCBIfam" id="TIGR01493">
    <property type="entry name" value="HAD-SF-IA-v2"/>
    <property type="match status" value="1"/>
</dbReference>
<dbReference type="OrthoDB" id="9785638at2"/>
<sequence>MTDRPRALLFDVFGTVVDWRGSIAAEIDLMTAARGWGVSGHDFALAWRNLYQPAMARIRDGGRGFVKLDVLHRENLEQVLKDFGIDDMTGAEKAELNRVWHRLDPWPDAVGGLNRLKSRFILATCSNGNISLMVNMARRAGLPWDVILGAEVARAYKPQREAYLNSAAALDLEPGECCMVAAHNDDLAAAQSFGLKTAYVERRSEFDAGGTEPRPATGDWDWIAADFRDLADQLDC</sequence>
<keyword evidence="2 3" id="KW-0378">Hydrolase</keyword>
<dbReference type="Gene3D" id="3.40.50.1000">
    <property type="entry name" value="HAD superfamily/HAD-like"/>
    <property type="match status" value="1"/>
</dbReference>
<dbReference type="InterPro" id="IPR051540">
    <property type="entry name" value="S-2-haloacid_dehalogenase"/>
</dbReference>
<keyword evidence="5" id="KW-1185">Reference proteome</keyword>
<dbReference type="Gene3D" id="1.10.150.240">
    <property type="entry name" value="Putative phosphatase, domain 2"/>
    <property type="match status" value="1"/>
</dbReference>
<dbReference type="Pfam" id="PF00702">
    <property type="entry name" value="Hydrolase"/>
    <property type="match status" value="1"/>
</dbReference>
<proteinExistence type="inferred from homology"/>
<dbReference type="InterPro" id="IPR036412">
    <property type="entry name" value="HAD-like_sf"/>
</dbReference>
<evidence type="ECO:0000256" key="1">
    <source>
        <dbReference type="ARBA" id="ARBA00008106"/>
    </source>
</evidence>
<reference evidence="4 5" key="1">
    <citation type="submission" date="2017-11" db="EMBL/GenBank/DDBJ databases">
        <title>Draft genome sequence of Rhizobiales bacterium SY3-13.</title>
        <authorList>
            <person name="Sun C."/>
        </authorList>
    </citation>
    <scope>NUCLEOTIDE SEQUENCE [LARGE SCALE GENOMIC DNA]</scope>
    <source>
        <strain evidence="4 5">SY3-13</strain>
    </source>
</reference>
<evidence type="ECO:0000313" key="5">
    <source>
        <dbReference type="Proteomes" id="UP000229498"/>
    </source>
</evidence>
<name>A0A2M9FX62_9PROT</name>
<dbReference type="AlphaFoldDB" id="A0A2M9FX62"/>
<dbReference type="InterPro" id="IPR006328">
    <property type="entry name" value="2-HAD"/>
</dbReference>
<evidence type="ECO:0000256" key="3">
    <source>
        <dbReference type="RuleBase" id="RU368077"/>
    </source>
</evidence>
<evidence type="ECO:0000313" key="4">
    <source>
        <dbReference type="EMBL" id="PJK28029.1"/>
    </source>
</evidence>
<dbReference type="NCBIfam" id="TIGR01428">
    <property type="entry name" value="HAD_type_II"/>
    <property type="match status" value="1"/>
</dbReference>
<comment type="caution">
    <text evidence="4">The sequence shown here is derived from an EMBL/GenBank/DDBJ whole genome shotgun (WGS) entry which is preliminary data.</text>
</comment>